<feature type="transmembrane region" description="Helical" evidence="9">
    <location>
        <begin position="175"/>
        <end position="194"/>
    </location>
</feature>
<evidence type="ECO:0000256" key="5">
    <source>
        <dbReference type="ARBA" id="ARBA00022989"/>
    </source>
</evidence>
<evidence type="ECO:0000256" key="6">
    <source>
        <dbReference type="ARBA" id="ARBA00023136"/>
    </source>
</evidence>
<dbReference type="EMBL" id="AWEZ01000008">
    <property type="protein sequence ID" value="ERL10498.1"/>
    <property type="molecule type" value="Genomic_DNA"/>
</dbReference>
<dbReference type="GO" id="GO:0009103">
    <property type="term" value="P:lipopolysaccharide biosynthetic process"/>
    <property type="evidence" value="ECO:0007669"/>
    <property type="project" value="TreeGrafter"/>
</dbReference>
<dbReference type="eggNOG" id="COG2755">
    <property type="taxonomic scope" value="Bacteria"/>
</dbReference>
<keyword evidence="4 9" id="KW-0812">Transmembrane</keyword>
<feature type="region of interest" description="Disordered" evidence="8">
    <location>
        <begin position="1"/>
        <end position="39"/>
    </location>
</feature>
<comment type="caution">
    <text evidence="11">The sequence shown here is derived from an EMBL/GenBank/DDBJ whole genome shotgun (WGS) entry which is preliminary data.</text>
</comment>
<accession>U2TWT1</accession>
<feature type="region of interest" description="Disordered" evidence="8">
    <location>
        <begin position="462"/>
        <end position="493"/>
    </location>
</feature>
<dbReference type="InterPro" id="IPR002656">
    <property type="entry name" value="Acyl_transf_3_dom"/>
</dbReference>
<evidence type="ECO:0000256" key="4">
    <source>
        <dbReference type="ARBA" id="ARBA00022692"/>
    </source>
</evidence>
<organism evidence="11 12">
    <name type="scientific">Olsenella profusa F0195</name>
    <dbReference type="NCBI Taxonomy" id="1125712"/>
    <lineage>
        <taxon>Bacteria</taxon>
        <taxon>Bacillati</taxon>
        <taxon>Actinomycetota</taxon>
        <taxon>Coriobacteriia</taxon>
        <taxon>Coriobacteriales</taxon>
        <taxon>Atopobiaceae</taxon>
        <taxon>Olsenella</taxon>
    </lineage>
</organism>
<keyword evidence="3 11" id="KW-0808">Transferase</keyword>
<keyword evidence="5 9" id="KW-1133">Transmembrane helix</keyword>
<feature type="transmembrane region" description="Helical" evidence="9">
    <location>
        <begin position="73"/>
        <end position="92"/>
    </location>
</feature>
<dbReference type="InterPro" id="IPR050879">
    <property type="entry name" value="Acyltransferase_3"/>
</dbReference>
<feature type="compositionally biased region" description="Polar residues" evidence="8">
    <location>
        <begin position="16"/>
        <end position="34"/>
    </location>
</feature>
<gene>
    <name evidence="11" type="ORF">HMPREF1316_2055</name>
</gene>
<dbReference type="STRING" id="1125712.HMPREF1316_2055"/>
<proteinExistence type="predicted"/>
<keyword evidence="2" id="KW-1003">Cell membrane</keyword>
<evidence type="ECO:0000256" key="3">
    <source>
        <dbReference type="ARBA" id="ARBA00022679"/>
    </source>
</evidence>
<dbReference type="PANTHER" id="PTHR23028:SF53">
    <property type="entry name" value="ACYL_TRANSF_3 DOMAIN-CONTAINING PROTEIN"/>
    <property type="match status" value="1"/>
</dbReference>
<dbReference type="PATRIC" id="fig|1125712.3.peg.259"/>
<dbReference type="OrthoDB" id="3404679at2"/>
<dbReference type="Gene3D" id="3.40.50.1110">
    <property type="entry name" value="SGNH hydrolase"/>
    <property type="match status" value="1"/>
</dbReference>
<evidence type="ECO:0000313" key="11">
    <source>
        <dbReference type="EMBL" id="ERL10498.1"/>
    </source>
</evidence>
<feature type="transmembrane region" description="Helical" evidence="9">
    <location>
        <begin position="337"/>
        <end position="370"/>
    </location>
</feature>
<evidence type="ECO:0000259" key="10">
    <source>
        <dbReference type="Pfam" id="PF01757"/>
    </source>
</evidence>
<feature type="compositionally biased region" description="Low complexity" evidence="8">
    <location>
        <begin position="662"/>
        <end position="673"/>
    </location>
</feature>
<keyword evidence="12" id="KW-1185">Reference proteome</keyword>
<dbReference type="Pfam" id="PF01757">
    <property type="entry name" value="Acyl_transf_3"/>
    <property type="match status" value="1"/>
</dbReference>
<dbReference type="eggNOG" id="COG1835">
    <property type="taxonomic scope" value="Bacteria"/>
</dbReference>
<feature type="transmembrane region" description="Helical" evidence="9">
    <location>
        <begin position="240"/>
        <end position="257"/>
    </location>
</feature>
<dbReference type="GO" id="GO:0005886">
    <property type="term" value="C:plasma membrane"/>
    <property type="evidence" value="ECO:0007669"/>
    <property type="project" value="UniProtKB-SubCell"/>
</dbReference>
<dbReference type="Proteomes" id="UP000016638">
    <property type="component" value="Unassembled WGS sequence"/>
</dbReference>
<reference evidence="11 12" key="1">
    <citation type="submission" date="2013-08" db="EMBL/GenBank/DDBJ databases">
        <authorList>
            <person name="Durkin A.S."/>
            <person name="Haft D.R."/>
            <person name="McCorrison J."/>
            <person name="Torralba M."/>
            <person name="Gillis M."/>
            <person name="Haft D.H."/>
            <person name="Methe B."/>
            <person name="Sutton G."/>
            <person name="Nelson K.E."/>
        </authorList>
    </citation>
    <scope>NUCLEOTIDE SEQUENCE [LARGE SCALE GENOMIC DNA]</scope>
    <source>
        <strain evidence="11 12">F0195</strain>
    </source>
</reference>
<name>U2TWT1_9ACTN</name>
<protein>
    <submittedName>
        <fullName evidence="11">Acyltransferase</fullName>
    </submittedName>
</protein>
<evidence type="ECO:0000256" key="8">
    <source>
        <dbReference type="SAM" id="MobiDB-lite"/>
    </source>
</evidence>
<feature type="region of interest" description="Disordered" evidence="8">
    <location>
        <begin position="660"/>
        <end position="682"/>
    </location>
</feature>
<evidence type="ECO:0000256" key="2">
    <source>
        <dbReference type="ARBA" id="ARBA00022475"/>
    </source>
</evidence>
<evidence type="ECO:0000256" key="9">
    <source>
        <dbReference type="SAM" id="Phobius"/>
    </source>
</evidence>
<keyword evidence="7 11" id="KW-0012">Acyltransferase</keyword>
<feature type="transmembrane region" description="Helical" evidence="9">
    <location>
        <begin position="300"/>
        <end position="325"/>
    </location>
</feature>
<feature type="transmembrane region" description="Helical" evidence="9">
    <location>
        <begin position="113"/>
        <end position="136"/>
    </location>
</feature>
<comment type="subcellular location">
    <subcellularLocation>
        <location evidence="1">Cell membrane</location>
        <topology evidence="1">Multi-pass membrane protein</topology>
    </subcellularLocation>
</comment>
<feature type="transmembrane region" description="Helical" evidence="9">
    <location>
        <begin position="206"/>
        <end position="225"/>
    </location>
</feature>
<evidence type="ECO:0000256" key="7">
    <source>
        <dbReference type="ARBA" id="ARBA00023315"/>
    </source>
</evidence>
<feature type="domain" description="Acyltransferase 3" evidence="10">
    <location>
        <begin position="44"/>
        <end position="357"/>
    </location>
</feature>
<dbReference type="GO" id="GO:0016747">
    <property type="term" value="F:acyltransferase activity, transferring groups other than amino-acyl groups"/>
    <property type="evidence" value="ECO:0007669"/>
    <property type="project" value="InterPro"/>
</dbReference>
<dbReference type="SUPFAM" id="SSF52266">
    <property type="entry name" value="SGNH hydrolase"/>
    <property type="match status" value="1"/>
</dbReference>
<dbReference type="AlphaFoldDB" id="U2TWT1"/>
<feature type="transmembrane region" description="Helical" evidence="9">
    <location>
        <begin position="269"/>
        <end position="288"/>
    </location>
</feature>
<dbReference type="PANTHER" id="PTHR23028">
    <property type="entry name" value="ACETYLTRANSFERASE"/>
    <property type="match status" value="1"/>
</dbReference>
<dbReference type="InterPro" id="IPR036514">
    <property type="entry name" value="SGNH_hydro_sf"/>
</dbReference>
<keyword evidence="6 9" id="KW-0472">Membrane</keyword>
<evidence type="ECO:0000313" key="12">
    <source>
        <dbReference type="Proteomes" id="UP000016638"/>
    </source>
</evidence>
<sequence length="682" mass="73561">MHPSAIHINQEGPKGTTVQTDRSHRGTAQGSSRHQAPLERHERNAALDGLRALAIIAIVLYHLKVSWLPSGHLGVVLFLVLAGYLLTGSVLRRAHTSGARALPRIWWRRIKRIWPSMAAMIVLVAAACVVGNHVLLTKLRPDVLPSLLLVTNLSYIVRGGSYFAQIGGPSPLMHLWYLGLDFQFVLLWSVGLLLLDKVGDAHRRIIVTLVLAVASAIEMAVLFVPEADPTRVYYGPDTRAFAPLLGSALAMAWPLGGRPHARLPLEGRRLRWAGVASLALLVMLMALMPDTSVLLYRGGMFVAACLCCVIMASLLGGGLLARMLSCRPLTWLGTRSFALYLWHFPLFVLLGSIGSTPLALVGVGLSLLMAEGSYRLVERGAIVTWWRQHAAEPLRAARAPRMTARTDDNRTRRVAAVRPNPPRGAVMGAAVGAIALVAIVGLATLPDETLVPAEDIVNTGAAADQARQVSEDSASDGEGIPSGSIRLTAPSSETDAGIYDPLMIGDSVPGDAQNQFKSYFPNGLLDTYVGRSPTQMASVLKGYLDQGVVGNIVILEAFANNSISDDVLDAMVNACGDRMVYLVTCRSDNAERTQKFNDAIMRAAQRHDNVKVIDWYSHSQNHVEEWLYRDGVHLREAGKDPYVSYLANSVKDDFAAAGGTVTTQDDASDDSQAPAGDTSQGS</sequence>
<evidence type="ECO:0000256" key="1">
    <source>
        <dbReference type="ARBA" id="ARBA00004651"/>
    </source>
</evidence>